<dbReference type="EMBL" id="BFAA01001069">
    <property type="protein sequence ID" value="GCB74722.1"/>
    <property type="molecule type" value="Genomic_DNA"/>
</dbReference>
<reference evidence="1 2" key="1">
    <citation type="journal article" date="2018" name="Nat. Ecol. Evol.">
        <title>Shark genomes provide insights into elasmobranch evolution and the origin of vertebrates.</title>
        <authorList>
            <person name="Hara Y"/>
            <person name="Yamaguchi K"/>
            <person name="Onimaru K"/>
            <person name="Kadota M"/>
            <person name="Koyanagi M"/>
            <person name="Keeley SD"/>
            <person name="Tatsumi K"/>
            <person name="Tanaka K"/>
            <person name="Motone F"/>
            <person name="Kageyama Y"/>
            <person name="Nozu R"/>
            <person name="Adachi N"/>
            <person name="Nishimura O"/>
            <person name="Nakagawa R"/>
            <person name="Tanegashima C"/>
            <person name="Kiyatake I"/>
            <person name="Matsumoto R"/>
            <person name="Murakumo K"/>
            <person name="Nishida K"/>
            <person name="Terakita A"/>
            <person name="Kuratani S"/>
            <person name="Sato K"/>
            <person name="Hyodo S Kuraku.S."/>
        </authorList>
    </citation>
    <scope>NUCLEOTIDE SEQUENCE [LARGE SCALE GENOMIC DNA]</scope>
</reference>
<dbReference type="GO" id="GO:1904491">
    <property type="term" value="P:protein localization to ciliary transition zone"/>
    <property type="evidence" value="ECO:0007669"/>
    <property type="project" value="TreeGrafter"/>
</dbReference>
<proteinExistence type="predicted"/>
<dbReference type="GO" id="GO:0036064">
    <property type="term" value="C:ciliary basal body"/>
    <property type="evidence" value="ECO:0007669"/>
    <property type="project" value="TreeGrafter"/>
</dbReference>
<dbReference type="GO" id="GO:0035869">
    <property type="term" value="C:ciliary transition zone"/>
    <property type="evidence" value="ECO:0007669"/>
    <property type="project" value="TreeGrafter"/>
</dbReference>
<dbReference type="AlphaFoldDB" id="A0A401PNL4"/>
<dbReference type="GO" id="GO:0097730">
    <property type="term" value="C:non-motile cilium"/>
    <property type="evidence" value="ECO:0007669"/>
    <property type="project" value="InterPro"/>
</dbReference>
<comment type="caution">
    <text evidence="1">The sequence shown here is derived from an EMBL/GenBank/DDBJ whole genome shotgun (WGS) entry which is preliminary data.</text>
</comment>
<protein>
    <submittedName>
        <fullName evidence="1">Uncharacterized protein</fullName>
    </submittedName>
</protein>
<dbReference type="PANTHER" id="PTHR31043:SF3">
    <property type="entry name" value="NEPHROCYSTIN-4"/>
    <property type="match status" value="1"/>
</dbReference>
<name>A0A401PNL4_SCYTO</name>
<dbReference type="GO" id="GO:0097546">
    <property type="term" value="C:ciliary base"/>
    <property type="evidence" value="ECO:0007669"/>
    <property type="project" value="TreeGrafter"/>
</dbReference>
<sequence length="104" mass="11824">MLRWAVWNPFLEPNTSDVTVSLHGGPSPNPSNLLVYKTPSTEMSSEEVKQVESGTITFRFSCRTDSVIKLKYTHRDINECFPMVLMEIITVSKEGSQISLRKLF</sequence>
<evidence type="ECO:0000313" key="1">
    <source>
        <dbReference type="EMBL" id="GCB74722.1"/>
    </source>
</evidence>
<dbReference type="STRING" id="75743.A0A401PNL4"/>
<dbReference type="Proteomes" id="UP000288216">
    <property type="component" value="Unassembled WGS sequence"/>
</dbReference>
<keyword evidence="2" id="KW-1185">Reference proteome</keyword>
<evidence type="ECO:0000313" key="2">
    <source>
        <dbReference type="Proteomes" id="UP000288216"/>
    </source>
</evidence>
<organism evidence="1 2">
    <name type="scientific">Scyliorhinus torazame</name>
    <name type="common">Cloudy catshark</name>
    <name type="synonym">Catulus torazame</name>
    <dbReference type="NCBI Taxonomy" id="75743"/>
    <lineage>
        <taxon>Eukaryota</taxon>
        <taxon>Metazoa</taxon>
        <taxon>Chordata</taxon>
        <taxon>Craniata</taxon>
        <taxon>Vertebrata</taxon>
        <taxon>Chondrichthyes</taxon>
        <taxon>Elasmobranchii</taxon>
        <taxon>Galeomorphii</taxon>
        <taxon>Galeoidea</taxon>
        <taxon>Carcharhiniformes</taxon>
        <taxon>Scyliorhinidae</taxon>
        <taxon>Scyliorhinus</taxon>
    </lineage>
</organism>
<accession>A0A401PNL4</accession>
<dbReference type="OrthoDB" id="313446at2759"/>
<dbReference type="PANTHER" id="PTHR31043">
    <property type="entry name" value="NEPHROCYSTIN-4"/>
    <property type="match status" value="1"/>
</dbReference>
<dbReference type="GO" id="GO:0090090">
    <property type="term" value="P:negative regulation of canonical Wnt signaling pathway"/>
    <property type="evidence" value="ECO:0007669"/>
    <property type="project" value="InterPro"/>
</dbReference>
<dbReference type="InterPro" id="IPR029775">
    <property type="entry name" value="NPHP4"/>
</dbReference>
<gene>
    <name evidence="1" type="ORF">scyTo_0003813</name>
</gene>